<comment type="subcellular location">
    <subcellularLocation>
        <location evidence="1">Cell membrane</location>
        <topology evidence="1">Multi-pass membrane protein</topology>
    </subcellularLocation>
</comment>
<evidence type="ECO:0000256" key="3">
    <source>
        <dbReference type="ARBA" id="ARBA00022692"/>
    </source>
</evidence>
<comment type="caution">
    <text evidence="9">The sequence shown here is derived from an EMBL/GenBank/DDBJ whole genome shotgun (WGS) entry which is preliminary data.</text>
</comment>
<name>A0ABU2ZC34_9ACTN</name>
<dbReference type="RefSeq" id="WP_033530164.1">
    <property type="nucleotide sequence ID" value="NZ_JAVRFJ010000044.1"/>
</dbReference>
<dbReference type="InterPro" id="IPR020846">
    <property type="entry name" value="MFS_dom"/>
</dbReference>
<dbReference type="PANTHER" id="PTHR42718:SF9">
    <property type="entry name" value="MAJOR FACILITATOR SUPERFAMILY MULTIDRUG TRANSPORTER MFSC"/>
    <property type="match status" value="1"/>
</dbReference>
<evidence type="ECO:0000259" key="8">
    <source>
        <dbReference type="PROSITE" id="PS50850"/>
    </source>
</evidence>
<keyword evidence="5 7" id="KW-0472">Membrane</keyword>
<feature type="domain" description="Major facilitator superfamily (MFS) profile" evidence="8">
    <location>
        <begin position="1"/>
        <end position="154"/>
    </location>
</feature>
<feature type="transmembrane region" description="Helical" evidence="7">
    <location>
        <begin position="64"/>
        <end position="82"/>
    </location>
</feature>
<dbReference type="InterPro" id="IPR011701">
    <property type="entry name" value="MFS"/>
</dbReference>
<evidence type="ECO:0000256" key="1">
    <source>
        <dbReference type="ARBA" id="ARBA00004651"/>
    </source>
</evidence>
<gene>
    <name evidence="9" type="ORF">RM704_36725</name>
</gene>
<evidence type="ECO:0000256" key="5">
    <source>
        <dbReference type="ARBA" id="ARBA00023136"/>
    </source>
</evidence>
<feature type="transmembrane region" description="Helical" evidence="7">
    <location>
        <begin position="34"/>
        <end position="57"/>
    </location>
</feature>
<dbReference type="PANTHER" id="PTHR42718">
    <property type="entry name" value="MAJOR FACILITATOR SUPERFAMILY MULTIDRUG TRANSPORTER MFSC"/>
    <property type="match status" value="1"/>
</dbReference>
<accession>A0ABU2ZC34</accession>
<dbReference type="Proteomes" id="UP001180737">
    <property type="component" value="Unassembled WGS sequence"/>
</dbReference>
<evidence type="ECO:0000256" key="7">
    <source>
        <dbReference type="SAM" id="Phobius"/>
    </source>
</evidence>
<evidence type="ECO:0000256" key="4">
    <source>
        <dbReference type="ARBA" id="ARBA00022989"/>
    </source>
</evidence>
<organism evidence="9 10">
    <name type="scientific">Streptomyces gottesmaniae</name>
    <dbReference type="NCBI Taxonomy" id="3075518"/>
    <lineage>
        <taxon>Bacteria</taxon>
        <taxon>Bacillati</taxon>
        <taxon>Actinomycetota</taxon>
        <taxon>Actinomycetes</taxon>
        <taxon>Kitasatosporales</taxon>
        <taxon>Streptomycetaceae</taxon>
        <taxon>Streptomyces</taxon>
    </lineage>
</organism>
<keyword evidence="6" id="KW-0046">Antibiotic resistance</keyword>
<dbReference type="EMBL" id="JAVRFJ010000044">
    <property type="protein sequence ID" value="MDT0572942.1"/>
    <property type="molecule type" value="Genomic_DNA"/>
</dbReference>
<reference evidence="9" key="1">
    <citation type="submission" date="2024-05" db="EMBL/GenBank/DDBJ databases">
        <title>30 novel species of actinomycetes from the DSMZ collection.</title>
        <authorList>
            <person name="Nouioui I."/>
        </authorList>
    </citation>
    <scope>NUCLEOTIDE SEQUENCE</scope>
    <source>
        <strain evidence="9">DSM 3412</strain>
    </source>
</reference>
<dbReference type="InterPro" id="IPR036259">
    <property type="entry name" value="MFS_trans_sf"/>
</dbReference>
<protein>
    <submittedName>
        <fullName evidence="9">MFS transporter</fullName>
    </submittedName>
</protein>
<keyword evidence="3 7" id="KW-0812">Transmembrane</keyword>
<keyword evidence="2" id="KW-0813">Transport</keyword>
<dbReference type="Gene3D" id="1.20.1720.10">
    <property type="entry name" value="Multidrug resistance protein D"/>
    <property type="match status" value="1"/>
</dbReference>
<dbReference type="PROSITE" id="PS50850">
    <property type="entry name" value="MFS"/>
    <property type="match status" value="1"/>
</dbReference>
<keyword evidence="4 7" id="KW-1133">Transmembrane helix</keyword>
<feature type="transmembrane region" description="Helical" evidence="7">
    <location>
        <begin position="88"/>
        <end position="114"/>
    </location>
</feature>
<evidence type="ECO:0000313" key="9">
    <source>
        <dbReference type="EMBL" id="MDT0572942.1"/>
    </source>
</evidence>
<evidence type="ECO:0000256" key="6">
    <source>
        <dbReference type="ARBA" id="ARBA00023251"/>
    </source>
</evidence>
<dbReference type="SUPFAM" id="SSF103473">
    <property type="entry name" value="MFS general substrate transporter"/>
    <property type="match status" value="1"/>
</dbReference>
<proteinExistence type="predicted"/>
<keyword evidence="10" id="KW-1185">Reference proteome</keyword>
<evidence type="ECO:0000313" key="10">
    <source>
        <dbReference type="Proteomes" id="UP001180737"/>
    </source>
</evidence>
<sequence length="154" mass="15586">MCLGVMMTFLLVTATISALSAIQGDLHVRPGALIWIPSAYTLVVAALVLSAGTLGNLLGRKRMFCVGVVIMIAGGVLAATAGTTGTVITAQLVAGVGGALILPNSLAALGATFADPQRRTLLAHATTTCLIFRADGRQPARTGEQAAQDTSPTA</sequence>
<dbReference type="Pfam" id="PF07690">
    <property type="entry name" value="MFS_1"/>
    <property type="match status" value="1"/>
</dbReference>
<evidence type="ECO:0000256" key="2">
    <source>
        <dbReference type="ARBA" id="ARBA00022448"/>
    </source>
</evidence>